<sequence length="245" mass="27645">MNDPRVCLLIVLRDQHELLPELLAHLRPLNLPVLAIDDGSRLDSAARLDHLAAQTGMELIRLVRRSGKGIAVRAALDEAQRLGYTHALQHDIGDAYELAALEALIERSRRHPTTLFFGVPLDRQGQAPAPQLGALLAGMNAFSHRVRQARPGVRLYPIPSFNQMLARFPCGSGAEFDVESLIHWRWRDAPCEPHPLPLLTRRDGKGLTIAYAWASLLMHLRTTFGMLLRSPWLLRRLRRDREPQP</sequence>
<evidence type="ECO:0000313" key="2">
    <source>
        <dbReference type="Proteomes" id="UP000077875"/>
    </source>
</evidence>
<dbReference type="Proteomes" id="UP000077875">
    <property type="component" value="Chromosome"/>
</dbReference>
<dbReference type="KEGG" id="haa:A5892_05900"/>
<dbReference type="AlphaFoldDB" id="A0A172YCU4"/>
<dbReference type="SUPFAM" id="SSF53448">
    <property type="entry name" value="Nucleotide-diphospho-sugar transferases"/>
    <property type="match status" value="1"/>
</dbReference>
<evidence type="ECO:0008006" key="3">
    <source>
        <dbReference type="Google" id="ProtNLM"/>
    </source>
</evidence>
<evidence type="ECO:0000313" key="1">
    <source>
        <dbReference type="EMBL" id="ANF57057.1"/>
    </source>
</evidence>
<organism evidence="1 2">
    <name type="scientific">Halotalea alkalilenta</name>
    <dbReference type="NCBI Taxonomy" id="376489"/>
    <lineage>
        <taxon>Bacteria</taxon>
        <taxon>Pseudomonadati</taxon>
        <taxon>Pseudomonadota</taxon>
        <taxon>Gammaproteobacteria</taxon>
        <taxon>Oceanospirillales</taxon>
        <taxon>Halomonadaceae</taxon>
        <taxon>Halotalea</taxon>
    </lineage>
</organism>
<dbReference type="RefSeq" id="WP_064122014.1">
    <property type="nucleotide sequence ID" value="NZ_CP015243.1"/>
</dbReference>
<proteinExistence type="predicted"/>
<keyword evidence="2" id="KW-1185">Reference proteome</keyword>
<dbReference type="STRING" id="376489.A5892_05900"/>
<name>A0A172YCU4_9GAMM</name>
<dbReference type="InterPro" id="IPR029044">
    <property type="entry name" value="Nucleotide-diphossugar_trans"/>
</dbReference>
<dbReference type="EMBL" id="CP015243">
    <property type="protein sequence ID" value="ANF57057.1"/>
    <property type="molecule type" value="Genomic_DNA"/>
</dbReference>
<dbReference type="Gene3D" id="3.90.550.10">
    <property type="entry name" value="Spore Coat Polysaccharide Biosynthesis Protein SpsA, Chain A"/>
    <property type="match status" value="1"/>
</dbReference>
<protein>
    <recommendedName>
        <fullName evidence="3">Glycosyltransferase 2-like domain-containing protein</fullName>
    </recommendedName>
</protein>
<reference evidence="1 2" key="1">
    <citation type="submission" date="2016-04" db="EMBL/GenBank/DDBJ databases">
        <title>Complete Genome Sequence of Halotalea alkalilenta IHB B 13600.</title>
        <authorList>
            <person name="Swarnkar M.K."/>
            <person name="Sharma A."/>
            <person name="Kaushal K."/>
            <person name="Soni R."/>
            <person name="Rana S."/>
            <person name="Singh A.K."/>
            <person name="Gulati A."/>
        </authorList>
    </citation>
    <scope>NUCLEOTIDE SEQUENCE [LARGE SCALE GENOMIC DNA]</scope>
    <source>
        <strain evidence="1 2">IHB B 13600</strain>
    </source>
</reference>
<accession>A0A172YCU4</accession>
<gene>
    <name evidence="1" type="ORF">A5892_05900</name>
</gene>